<name>A0ACB8CWK7_DERSI</name>
<accession>A0ACB8CWK7</accession>
<sequence length="667" mass="71419">MPLSTAVGNTDSSFSLDYTLGLLTLSRELSRQTQPEFFLTVRAADHGEPPLNATATVHIVVSPVDNAPPHFVPAEQTIEAVENQPAGTFLLALTVRSSSSIFFQLESGSGNHFRLDPVTGVLTTGEEALDYEQAAVHRLAVRATNLAGATALAHVIVQVLDSNDHAPRFLQLLYRGTVSEAAPAGSAVLRGSQPLVVGAQDEDTGVNAQLAFAIVEAWARRLFRIDANTVVSLLHRGYACVQPSCSQVEGDANCAILKEISDLIEANEFNLAMLRTILQRLEKSTNELTKINGELHAEMSDDEVVADYDSVLEYEDQAAGTLVLLRHHILVSQQYQGAYDTIFWCRISSTTGTGAVSLVQHLDREQQDEHNFTVEVWDHGQPRLAAQRPATVSIHVSDVNDSPPRFEHELYNTTLLLPTYTGVRVVQVAAHDADLEGPSLRYALVAGDHEGHFETRGEQVPTSPSGVLSPLAGLCPELSCAQCAASEPPCLDAGTNTLAGLPLSRESFTAPCAASEPPCLDARTRTLAGPPLSRAHFSDEYAAVQPSRYAVGASSLAGLPLSRVPQLSLPASLLVQIARWPLLVPSAAGKQCRARAHRSADKVAAFSAYRLSHAHPSDIFDVRESPRSAVDPSAGHVRPDAPVGAAAQLFSLPFTGPIGSACIQHTT</sequence>
<organism evidence="1 2">
    <name type="scientific">Dermacentor silvarum</name>
    <name type="common">Tick</name>
    <dbReference type="NCBI Taxonomy" id="543639"/>
    <lineage>
        <taxon>Eukaryota</taxon>
        <taxon>Metazoa</taxon>
        <taxon>Ecdysozoa</taxon>
        <taxon>Arthropoda</taxon>
        <taxon>Chelicerata</taxon>
        <taxon>Arachnida</taxon>
        <taxon>Acari</taxon>
        <taxon>Parasitiformes</taxon>
        <taxon>Ixodida</taxon>
        <taxon>Ixodoidea</taxon>
        <taxon>Ixodidae</taxon>
        <taxon>Rhipicephalinae</taxon>
        <taxon>Dermacentor</taxon>
    </lineage>
</organism>
<dbReference type="EMBL" id="CM023473">
    <property type="protein sequence ID" value="KAH7953392.1"/>
    <property type="molecule type" value="Genomic_DNA"/>
</dbReference>
<protein>
    <submittedName>
        <fullName evidence="1">Uncharacterized protein</fullName>
    </submittedName>
</protein>
<reference evidence="1" key="1">
    <citation type="submission" date="2020-05" db="EMBL/GenBank/DDBJ databases">
        <title>Large-scale comparative analyses of tick genomes elucidate their genetic diversity and vector capacities.</title>
        <authorList>
            <person name="Jia N."/>
            <person name="Wang J."/>
            <person name="Shi W."/>
            <person name="Du L."/>
            <person name="Sun Y."/>
            <person name="Zhan W."/>
            <person name="Jiang J."/>
            <person name="Wang Q."/>
            <person name="Zhang B."/>
            <person name="Ji P."/>
            <person name="Sakyi L.B."/>
            <person name="Cui X."/>
            <person name="Yuan T."/>
            <person name="Jiang B."/>
            <person name="Yang W."/>
            <person name="Lam T.T.-Y."/>
            <person name="Chang Q."/>
            <person name="Ding S."/>
            <person name="Wang X."/>
            <person name="Zhu J."/>
            <person name="Ruan X."/>
            <person name="Zhao L."/>
            <person name="Wei J."/>
            <person name="Que T."/>
            <person name="Du C."/>
            <person name="Cheng J."/>
            <person name="Dai P."/>
            <person name="Han X."/>
            <person name="Huang E."/>
            <person name="Gao Y."/>
            <person name="Liu J."/>
            <person name="Shao H."/>
            <person name="Ye R."/>
            <person name="Li L."/>
            <person name="Wei W."/>
            <person name="Wang X."/>
            <person name="Wang C."/>
            <person name="Yang T."/>
            <person name="Huo Q."/>
            <person name="Li W."/>
            <person name="Guo W."/>
            <person name="Chen H."/>
            <person name="Zhou L."/>
            <person name="Ni X."/>
            <person name="Tian J."/>
            <person name="Zhou Y."/>
            <person name="Sheng Y."/>
            <person name="Liu T."/>
            <person name="Pan Y."/>
            <person name="Xia L."/>
            <person name="Li J."/>
            <person name="Zhao F."/>
            <person name="Cao W."/>
        </authorList>
    </citation>
    <scope>NUCLEOTIDE SEQUENCE</scope>
    <source>
        <strain evidence="1">Dsil-2018</strain>
    </source>
</reference>
<evidence type="ECO:0000313" key="1">
    <source>
        <dbReference type="EMBL" id="KAH7953392.1"/>
    </source>
</evidence>
<comment type="caution">
    <text evidence="1">The sequence shown here is derived from an EMBL/GenBank/DDBJ whole genome shotgun (WGS) entry which is preliminary data.</text>
</comment>
<dbReference type="Proteomes" id="UP000821865">
    <property type="component" value="Chromosome 4"/>
</dbReference>
<proteinExistence type="predicted"/>
<keyword evidence="2" id="KW-1185">Reference proteome</keyword>
<gene>
    <name evidence="1" type="ORF">HPB49_007641</name>
</gene>
<evidence type="ECO:0000313" key="2">
    <source>
        <dbReference type="Proteomes" id="UP000821865"/>
    </source>
</evidence>